<organism evidence="1 2">
    <name type="scientific">Dreissena polymorpha</name>
    <name type="common">Zebra mussel</name>
    <name type="synonym">Mytilus polymorpha</name>
    <dbReference type="NCBI Taxonomy" id="45954"/>
    <lineage>
        <taxon>Eukaryota</taxon>
        <taxon>Metazoa</taxon>
        <taxon>Spiralia</taxon>
        <taxon>Lophotrochozoa</taxon>
        <taxon>Mollusca</taxon>
        <taxon>Bivalvia</taxon>
        <taxon>Autobranchia</taxon>
        <taxon>Heteroconchia</taxon>
        <taxon>Euheterodonta</taxon>
        <taxon>Imparidentia</taxon>
        <taxon>Neoheterodontei</taxon>
        <taxon>Myida</taxon>
        <taxon>Dreissenoidea</taxon>
        <taxon>Dreissenidae</taxon>
        <taxon>Dreissena</taxon>
    </lineage>
</organism>
<gene>
    <name evidence="1" type="ORF">DPMN_129307</name>
</gene>
<sequence length="65" mass="7084">MYAVSHVDINTPVSKGICEHGGIHEAEQCWGQDAALFDPGFSFEWVRRAFAVLKSGLHLGTVEPA</sequence>
<dbReference type="Proteomes" id="UP000828390">
    <property type="component" value="Unassembled WGS sequence"/>
</dbReference>
<proteinExistence type="predicted"/>
<name>A0A9D4H0Z3_DREPO</name>
<dbReference type="AlphaFoldDB" id="A0A9D4H0Z3"/>
<dbReference type="EMBL" id="JAIWYP010000005">
    <property type="protein sequence ID" value="KAH3827371.1"/>
    <property type="molecule type" value="Genomic_DNA"/>
</dbReference>
<evidence type="ECO:0000313" key="2">
    <source>
        <dbReference type="Proteomes" id="UP000828390"/>
    </source>
</evidence>
<evidence type="ECO:0000313" key="1">
    <source>
        <dbReference type="EMBL" id="KAH3827371.1"/>
    </source>
</evidence>
<reference evidence="1" key="1">
    <citation type="journal article" date="2019" name="bioRxiv">
        <title>The Genome of the Zebra Mussel, Dreissena polymorpha: A Resource for Invasive Species Research.</title>
        <authorList>
            <person name="McCartney M.A."/>
            <person name="Auch B."/>
            <person name="Kono T."/>
            <person name="Mallez S."/>
            <person name="Zhang Y."/>
            <person name="Obille A."/>
            <person name="Becker A."/>
            <person name="Abrahante J.E."/>
            <person name="Garbe J."/>
            <person name="Badalamenti J.P."/>
            <person name="Herman A."/>
            <person name="Mangelson H."/>
            <person name="Liachko I."/>
            <person name="Sullivan S."/>
            <person name="Sone E.D."/>
            <person name="Koren S."/>
            <person name="Silverstein K.A.T."/>
            <person name="Beckman K.B."/>
            <person name="Gohl D.M."/>
        </authorList>
    </citation>
    <scope>NUCLEOTIDE SEQUENCE</scope>
    <source>
        <strain evidence="1">Duluth1</strain>
        <tissue evidence="1">Whole animal</tissue>
    </source>
</reference>
<reference evidence="1" key="2">
    <citation type="submission" date="2020-11" db="EMBL/GenBank/DDBJ databases">
        <authorList>
            <person name="McCartney M.A."/>
            <person name="Auch B."/>
            <person name="Kono T."/>
            <person name="Mallez S."/>
            <person name="Becker A."/>
            <person name="Gohl D.M."/>
            <person name="Silverstein K.A.T."/>
            <person name="Koren S."/>
            <person name="Bechman K.B."/>
            <person name="Herman A."/>
            <person name="Abrahante J.E."/>
            <person name="Garbe J."/>
        </authorList>
    </citation>
    <scope>NUCLEOTIDE SEQUENCE</scope>
    <source>
        <strain evidence="1">Duluth1</strain>
        <tissue evidence="1">Whole animal</tissue>
    </source>
</reference>
<protein>
    <submittedName>
        <fullName evidence="1">Uncharacterized protein</fullName>
    </submittedName>
</protein>
<comment type="caution">
    <text evidence="1">The sequence shown here is derived from an EMBL/GenBank/DDBJ whole genome shotgun (WGS) entry which is preliminary data.</text>
</comment>
<keyword evidence="2" id="KW-1185">Reference proteome</keyword>
<accession>A0A9D4H0Z3</accession>